<dbReference type="InterPro" id="IPR024654">
    <property type="entry name" value="Calcineurin-like_PHP_lpxH"/>
</dbReference>
<dbReference type="InterPro" id="IPR000979">
    <property type="entry name" value="Phosphodiesterase_MJ0936/Vps29"/>
</dbReference>
<feature type="domain" description="Calcineurin-like phosphoesterase" evidence="3">
    <location>
        <begin position="1"/>
        <end position="160"/>
    </location>
</feature>
<dbReference type="Proteomes" id="UP000180254">
    <property type="component" value="Unassembled WGS sequence"/>
</dbReference>
<accession>A0A1S1V535</accession>
<dbReference type="NCBIfam" id="NF006988">
    <property type="entry name" value="PRK09453.1"/>
    <property type="match status" value="1"/>
</dbReference>
<dbReference type="OrthoDB" id="9800565at2"/>
<keyword evidence="2" id="KW-0479">Metal-binding</keyword>
<dbReference type="NCBIfam" id="TIGR00040">
    <property type="entry name" value="yfcE"/>
    <property type="match status" value="1"/>
</dbReference>
<evidence type="ECO:0000256" key="2">
    <source>
        <dbReference type="RuleBase" id="RU362039"/>
    </source>
</evidence>
<comment type="cofactor">
    <cofactor evidence="2">
        <name>a divalent metal cation</name>
        <dbReference type="ChEBI" id="CHEBI:60240"/>
    </cofactor>
</comment>
<evidence type="ECO:0000313" key="5">
    <source>
        <dbReference type="Proteomes" id="UP000180254"/>
    </source>
</evidence>
<dbReference type="STRING" id="39480.EUAN_17990"/>
<dbReference type="InterPro" id="IPR029052">
    <property type="entry name" value="Metallo-depent_PP-like"/>
</dbReference>
<dbReference type="EC" id="3.1.4.-" evidence="2"/>
<evidence type="ECO:0000313" key="4">
    <source>
        <dbReference type="EMBL" id="OHW61796.1"/>
    </source>
</evidence>
<evidence type="ECO:0000259" key="3">
    <source>
        <dbReference type="Pfam" id="PF12850"/>
    </source>
</evidence>
<dbReference type="Gene3D" id="3.60.21.10">
    <property type="match status" value="1"/>
</dbReference>
<gene>
    <name evidence="4" type="primary">yfcE_1</name>
    <name evidence="4" type="ORF">EUAN_17990</name>
</gene>
<dbReference type="PANTHER" id="PTHR11124">
    <property type="entry name" value="VACUOLAR SORTING PROTEIN VPS29"/>
    <property type="match status" value="1"/>
</dbReference>
<comment type="caution">
    <text evidence="4">The sequence shown here is derived from an EMBL/GenBank/DDBJ whole genome shotgun (WGS) entry which is preliminary data.</text>
</comment>
<dbReference type="AlphaFoldDB" id="A0A1S1V535"/>
<dbReference type="SUPFAM" id="SSF56300">
    <property type="entry name" value="Metallo-dependent phosphatases"/>
    <property type="match status" value="1"/>
</dbReference>
<proteinExistence type="inferred from homology"/>
<dbReference type="GO" id="GO:0016787">
    <property type="term" value="F:hydrolase activity"/>
    <property type="evidence" value="ECO:0007669"/>
    <property type="project" value="UniProtKB-UniRule"/>
</dbReference>
<organism evidence="4 5">
    <name type="scientific">Andreesenia angusta</name>
    <dbReference type="NCBI Taxonomy" id="39480"/>
    <lineage>
        <taxon>Bacteria</taxon>
        <taxon>Bacillati</taxon>
        <taxon>Bacillota</taxon>
        <taxon>Tissierellia</taxon>
        <taxon>Tissierellales</taxon>
        <taxon>Gottschalkiaceae</taxon>
        <taxon>Andreesenia</taxon>
    </lineage>
</organism>
<sequence length="180" mass="20561">MKLLFISDIHGSYHYGKKIEEIYEKEKPDQLVLLGDLLYHGARNPLTEEYSPKDLIPVLNKYRDKVMAVRGNCDSEVDQMVLDFDITADYSIIFVDGLKFFITHGHIYNESKLPKGAFDVMVHGHTHIPVAEKKEHFYLFNPGSITLPKGGHPSSYGVYENREFSVKDIAGVEMLKVKVE</sequence>
<name>A0A1S1V535_9FIRM</name>
<keyword evidence="4" id="KW-0378">Hydrolase</keyword>
<dbReference type="CDD" id="cd00841">
    <property type="entry name" value="MPP_YfcE"/>
    <property type="match status" value="1"/>
</dbReference>
<dbReference type="Pfam" id="PF12850">
    <property type="entry name" value="Metallophos_2"/>
    <property type="match status" value="1"/>
</dbReference>
<comment type="similarity">
    <text evidence="1 2">Belongs to the metallophosphoesterase superfamily. YfcE family.</text>
</comment>
<evidence type="ECO:0000256" key="1">
    <source>
        <dbReference type="ARBA" id="ARBA00008950"/>
    </source>
</evidence>
<dbReference type="GO" id="GO:0046872">
    <property type="term" value="F:metal ion binding"/>
    <property type="evidence" value="ECO:0007669"/>
    <property type="project" value="UniProtKB-KW"/>
</dbReference>
<keyword evidence="5" id="KW-1185">Reference proteome</keyword>
<dbReference type="EMBL" id="MKIE01000007">
    <property type="protein sequence ID" value="OHW61796.1"/>
    <property type="molecule type" value="Genomic_DNA"/>
</dbReference>
<dbReference type="RefSeq" id="WP_071063793.1">
    <property type="nucleotide sequence ID" value="NZ_MKIE01000007.1"/>
</dbReference>
<reference evidence="4 5" key="1">
    <citation type="submission" date="2016-09" db="EMBL/GenBank/DDBJ databases">
        <title>Genome sequence of Eubacterium angustum.</title>
        <authorList>
            <person name="Poehlein A."/>
            <person name="Daniel R."/>
        </authorList>
    </citation>
    <scope>NUCLEOTIDE SEQUENCE [LARGE SCALE GENOMIC DNA]</scope>
    <source>
        <strain evidence="4 5">DSM 1989</strain>
    </source>
</reference>
<dbReference type="InterPro" id="IPR041802">
    <property type="entry name" value="MPP_YfcE"/>
</dbReference>
<protein>
    <recommendedName>
        <fullName evidence="2">Phosphoesterase</fullName>
        <ecNumber evidence="2">3.1.4.-</ecNumber>
    </recommendedName>
</protein>